<dbReference type="PANTHER" id="PTHR23528">
    <property type="match status" value="1"/>
</dbReference>
<feature type="transmembrane region" description="Helical" evidence="6">
    <location>
        <begin position="178"/>
        <end position="201"/>
    </location>
</feature>
<dbReference type="AlphaFoldDB" id="A0A1G8TFJ9"/>
<feature type="compositionally biased region" description="Low complexity" evidence="5">
    <location>
        <begin position="7"/>
        <end position="25"/>
    </location>
</feature>
<dbReference type="InterPro" id="IPR005829">
    <property type="entry name" value="Sugar_transporter_CS"/>
</dbReference>
<organism evidence="8 9">
    <name type="scientific">Streptomyces indicus</name>
    <dbReference type="NCBI Taxonomy" id="417292"/>
    <lineage>
        <taxon>Bacteria</taxon>
        <taxon>Bacillati</taxon>
        <taxon>Actinomycetota</taxon>
        <taxon>Actinomycetes</taxon>
        <taxon>Kitasatosporales</taxon>
        <taxon>Streptomycetaceae</taxon>
        <taxon>Streptomyces</taxon>
    </lineage>
</organism>
<feature type="transmembrane region" description="Helical" evidence="6">
    <location>
        <begin position="119"/>
        <end position="138"/>
    </location>
</feature>
<sequence>MSPAGTSSPSPESLAPRLSAAAPSHESPREPSPGPSPFGPRPAGGGLGRLLTLLALGHTAMFMVYMGVGQVLLPVQIEALDPADKVANLGLVSGISAVFATLFNPLAGLLSDRSRRRNPWILGGGIAALGALALLGAMRTLLLVTIGWCLVQAMMNVYQAAITAVVPDRVPTERRGLASAMVGIGTPLGVIAGVTLAASFVPGSVTTGYLALGAVIALAAVLFTALVREQKLPAVESVPLARQFAAFGAALKAPDFRWAFIGRFLMMLGYFSVALFQLYIVQDHISLPAGLEPAEAVAILSPVNALCMLLATVVGGVFSDRIGRRKPFIAVSCVLTAVGMAAPVLSSTWTGMLVFAAVTGLSFGCFMAVDTALVTLVLPSADDAARDMGVLNIANAGPQIIGPFLASVVVAQLGGYTGLFVTGAVITILGALSVVPIRGVR</sequence>
<feature type="transmembrane region" description="Helical" evidence="6">
    <location>
        <begin position="260"/>
        <end position="281"/>
    </location>
</feature>
<reference evidence="8 9" key="1">
    <citation type="submission" date="2016-10" db="EMBL/GenBank/DDBJ databases">
        <authorList>
            <person name="de Groot N.N."/>
        </authorList>
    </citation>
    <scope>NUCLEOTIDE SEQUENCE [LARGE SCALE GENOMIC DNA]</scope>
    <source>
        <strain evidence="8 9">CGMCC 4.5727</strain>
    </source>
</reference>
<dbReference type="RefSeq" id="WP_093606706.1">
    <property type="nucleotide sequence ID" value="NZ_FNFF01000001.1"/>
</dbReference>
<evidence type="ECO:0000313" key="9">
    <source>
        <dbReference type="Proteomes" id="UP000199155"/>
    </source>
</evidence>
<dbReference type="PROSITE" id="PS00216">
    <property type="entry name" value="SUGAR_TRANSPORT_1"/>
    <property type="match status" value="1"/>
</dbReference>
<dbReference type="Pfam" id="PF07690">
    <property type="entry name" value="MFS_1"/>
    <property type="match status" value="2"/>
</dbReference>
<keyword evidence="4 6" id="KW-0472">Membrane</keyword>
<name>A0A1G8TFJ9_9ACTN</name>
<evidence type="ECO:0000256" key="3">
    <source>
        <dbReference type="ARBA" id="ARBA00022989"/>
    </source>
</evidence>
<accession>A0A1G8TFJ9</accession>
<proteinExistence type="predicted"/>
<dbReference type="SUPFAM" id="SSF103473">
    <property type="entry name" value="MFS general substrate transporter"/>
    <property type="match status" value="1"/>
</dbReference>
<feature type="region of interest" description="Disordered" evidence="5">
    <location>
        <begin position="1"/>
        <end position="42"/>
    </location>
</feature>
<feature type="transmembrane region" description="Helical" evidence="6">
    <location>
        <begin position="352"/>
        <end position="378"/>
    </location>
</feature>
<dbReference type="PANTHER" id="PTHR23528:SF1">
    <property type="entry name" value="MAJOR FACILITATOR SUPERFAMILY (MFS) PROFILE DOMAIN-CONTAINING PROTEIN"/>
    <property type="match status" value="1"/>
</dbReference>
<keyword evidence="3 6" id="KW-1133">Transmembrane helix</keyword>
<evidence type="ECO:0000256" key="5">
    <source>
        <dbReference type="SAM" id="MobiDB-lite"/>
    </source>
</evidence>
<keyword evidence="9" id="KW-1185">Reference proteome</keyword>
<dbReference type="CDD" id="cd06174">
    <property type="entry name" value="MFS"/>
    <property type="match status" value="1"/>
</dbReference>
<dbReference type="Proteomes" id="UP000199155">
    <property type="component" value="Unassembled WGS sequence"/>
</dbReference>
<dbReference type="Gene3D" id="1.20.1250.20">
    <property type="entry name" value="MFS general substrate transporter like domains"/>
    <property type="match status" value="2"/>
</dbReference>
<comment type="subcellular location">
    <subcellularLocation>
        <location evidence="1">Cell membrane</location>
        <topology evidence="1">Multi-pass membrane protein</topology>
    </subcellularLocation>
</comment>
<dbReference type="STRING" id="417292.SAMN05421806_101198"/>
<dbReference type="PROSITE" id="PS50850">
    <property type="entry name" value="MFS"/>
    <property type="match status" value="1"/>
</dbReference>
<evidence type="ECO:0000256" key="1">
    <source>
        <dbReference type="ARBA" id="ARBA00004651"/>
    </source>
</evidence>
<evidence type="ECO:0000256" key="6">
    <source>
        <dbReference type="SAM" id="Phobius"/>
    </source>
</evidence>
<feature type="transmembrane region" description="Helical" evidence="6">
    <location>
        <begin position="50"/>
        <end position="68"/>
    </location>
</feature>
<dbReference type="GO" id="GO:0022857">
    <property type="term" value="F:transmembrane transporter activity"/>
    <property type="evidence" value="ECO:0007669"/>
    <property type="project" value="InterPro"/>
</dbReference>
<dbReference type="InterPro" id="IPR036259">
    <property type="entry name" value="MFS_trans_sf"/>
</dbReference>
<feature type="transmembrane region" description="Helical" evidence="6">
    <location>
        <begin position="328"/>
        <end position="346"/>
    </location>
</feature>
<evidence type="ECO:0000256" key="2">
    <source>
        <dbReference type="ARBA" id="ARBA00022692"/>
    </source>
</evidence>
<evidence type="ECO:0000259" key="7">
    <source>
        <dbReference type="PROSITE" id="PS50850"/>
    </source>
</evidence>
<feature type="transmembrane region" description="Helical" evidence="6">
    <location>
        <begin position="296"/>
        <end position="316"/>
    </location>
</feature>
<protein>
    <submittedName>
        <fullName evidence="8">Major Facilitator Superfamily protein</fullName>
    </submittedName>
</protein>
<feature type="transmembrane region" description="Helical" evidence="6">
    <location>
        <begin position="144"/>
        <end position="166"/>
    </location>
</feature>
<feature type="transmembrane region" description="Helical" evidence="6">
    <location>
        <begin position="416"/>
        <end position="437"/>
    </location>
</feature>
<feature type="domain" description="Major facilitator superfamily (MFS) profile" evidence="7">
    <location>
        <begin position="50"/>
        <end position="441"/>
    </location>
</feature>
<feature type="transmembrane region" description="Helical" evidence="6">
    <location>
        <begin position="390"/>
        <end position="410"/>
    </location>
</feature>
<feature type="compositionally biased region" description="Pro residues" evidence="5">
    <location>
        <begin position="30"/>
        <end position="40"/>
    </location>
</feature>
<gene>
    <name evidence="8" type="ORF">SAMN05421806_101198</name>
</gene>
<feature type="transmembrane region" description="Helical" evidence="6">
    <location>
        <begin position="88"/>
        <end position="107"/>
    </location>
</feature>
<keyword evidence="2 6" id="KW-0812">Transmembrane</keyword>
<dbReference type="GO" id="GO:0005886">
    <property type="term" value="C:plasma membrane"/>
    <property type="evidence" value="ECO:0007669"/>
    <property type="project" value="UniProtKB-SubCell"/>
</dbReference>
<evidence type="ECO:0000313" key="8">
    <source>
        <dbReference type="EMBL" id="SDJ39460.1"/>
    </source>
</evidence>
<evidence type="ECO:0000256" key="4">
    <source>
        <dbReference type="ARBA" id="ARBA00023136"/>
    </source>
</evidence>
<dbReference type="InterPro" id="IPR020846">
    <property type="entry name" value="MFS_dom"/>
</dbReference>
<feature type="transmembrane region" description="Helical" evidence="6">
    <location>
        <begin position="207"/>
        <end position="227"/>
    </location>
</feature>
<dbReference type="OrthoDB" id="7584869at2"/>
<dbReference type="InterPro" id="IPR011701">
    <property type="entry name" value="MFS"/>
</dbReference>
<dbReference type="EMBL" id="FNFF01000001">
    <property type="protein sequence ID" value="SDJ39460.1"/>
    <property type="molecule type" value="Genomic_DNA"/>
</dbReference>